<sequence>MVSKPLVTMVPRVPGPLQPLMDKVHPIMIKERRPMRWLGVEALDTVTNAGALCGHLSFAILTLAYLETDVLKLRSPHVHARRSGVTALPADHC</sequence>
<dbReference type="Proteomes" id="UP000002630">
    <property type="component" value="Linkage Group LG23"/>
</dbReference>
<organism evidence="1 2">
    <name type="scientific">Ectocarpus siliculosus</name>
    <name type="common">Brown alga</name>
    <name type="synonym">Conferva siliculosa</name>
    <dbReference type="NCBI Taxonomy" id="2880"/>
    <lineage>
        <taxon>Eukaryota</taxon>
        <taxon>Sar</taxon>
        <taxon>Stramenopiles</taxon>
        <taxon>Ochrophyta</taxon>
        <taxon>PX clade</taxon>
        <taxon>Phaeophyceae</taxon>
        <taxon>Ectocarpales</taxon>
        <taxon>Ectocarpaceae</taxon>
        <taxon>Ectocarpus</taxon>
    </lineage>
</organism>
<evidence type="ECO:0000313" key="2">
    <source>
        <dbReference type="Proteomes" id="UP000002630"/>
    </source>
</evidence>
<gene>
    <name evidence="1" type="ORF">Esi_0113_0044</name>
</gene>
<dbReference type="AlphaFoldDB" id="D8LD40"/>
<reference evidence="1 2" key="1">
    <citation type="journal article" date="2010" name="Nature">
        <title>The Ectocarpus genome and the independent evolution of multicellularity in brown algae.</title>
        <authorList>
            <person name="Cock J.M."/>
            <person name="Sterck L."/>
            <person name="Rouze P."/>
            <person name="Scornet D."/>
            <person name="Allen A.E."/>
            <person name="Amoutzias G."/>
            <person name="Anthouard V."/>
            <person name="Artiguenave F."/>
            <person name="Aury J.M."/>
            <person name="Badger J.H."/>
            <person name="Beszteri B."/>
            <person name="Billiau K."/>
            <person name="Bonnet E."/>
            <person name="Bothwell J.H."/>
            <person name="Bowler C."/>
            <person name="Boyen C."/>
            <person name="Brownlee C."/>
            <person name="Carrano C.J."/>
            <person name="Charrier B."/>
            <person name="Cho G.Y."/>
            <person name="Coelho S.M."/>
            <person name="Collen J."/>
            <person name="Corre E."/>
            <person name="Da Silva C."/>
            <person name="Delage L."/>
            <person name="Delaroque N."/>
            <person name="Dittami S.M."/>
            <person name="Doulbeau S."/>
            <person name="Elias M."/>
            <person name="Farnham G."/>
            <person name="Gachon C.M."/>
            <person name="Gschloessl B."/>
            <person name="Heesch S."/>
            <person name="Jabbari K."/>
            <person name="Jubin C."/>
            <person name="Kawai H."/>
            <person name="Kimura K."/>
            <person name="Kloareg B."/>
            <person name="Kupper F.C."/>
            <person name="Lang D."/>
            <person name="Le Bail A."/>
            <person name="Leblanc C."/>
            <person name="Lerouge P."/>
            <person name="Lohr M."/>
            <person name="Lopez P.J."/>
            <person name="Martens C."/>
            <person name="Maumus F."/>
            <person name="Michel G."/>
            <person name="Miranda-Saavedra D."/>
            <person name="Morales J."/>
            <person name="Moreau H."/>
            <person name="Motomura T."/>
            <person name="Nagasato C."/>
            <person name="Napoli C.A."/>
            <person name="Nelson D.R."/>
            <person name="Nyvall-Collen P."/>
            <person name="Peters A.F."/>
            <person name="Pommier C."/>
            <person name="Potin P."/>
            <person name="Poulain J."/>
            <person name="Quesneville H."/>
            <person name="Read B."/>
            <person name="Rensing S.A."/>
            <person name="Ritter A."/>
            <person name="Rousvoal S."/>
            <person name="Samanta M."/>
            <person name="Samson G."/>
            <person name="Schroeder D.C."/>
            <person name="Segurens B."/>
            <person name="Strittmatter M."/>
            <person name="Tonon T."/>
            <person name="Tregear J.W."/>
            <person name="Valentin K."/>
            <person name="von Dassow P."/>
            <person name="Yamagishi T."/>
            <person name="Van de Peer Y."/>
            <person name="Wincker P."/>
        </authorList>
    </citation>
    <scope>NUCLEOTIDE SEQUENCE [LARGE SCALE GENOMIC DNA]</scope>
    <source>
        <strain evidence="2">Ec32 / CCAP1310/4</strain>
    </source>
</reference>
<accession>D8LD40</accession>
<dbReference type="OrthoDB" id="10416894at2759"/>
<protein>
    <submittedName>
        <fullName evidence="1">Uncharacterized protein</fullName>
    </submittedName>
</protein>
<keyword evidence="2" id="KW-1185">Reference proteome</keyword>
<dbReference type="EMBL" id="FN647822">
    <property type="protein sequence ID" value="CBN78407.1"/>
    <property type="molecule type" value="Genomic_DNA"/>
</dbReference>
<dbReference type="EMBL" id="FN649748">
    <property type="protein sequence ID" value="CBN78407.1"/>
    <property type="molecule type" value="Genomic_DNA"/>
</dbReference>
<name>D8LD40_ECTSI</name>
<evidence type="ECO:0000313" key="1">
    <source>
        <dbReference type="EMBL" id="CBN78407.1"/>
    </source>
</evidence>
<proteinExistence type="predicted"/>
<dbReference type="InParanoid" id="D8LD40"/>